<dbReference type="PANTHER" id="PTHR48098">
    <property type="entry name" value="ENTEROCHELIN ESTERASE-RELATED"/>
    <property type="match status" value="1"/>
</dbReference>
<dbReference type="InterPro" id="IPR000801">
    <property type="entry name" value="Esterase-like"/>
</dbReference>
<sequence>MQVEVETLTIELSTVPFDNRPVFITGNFCKWLPDLEEYRMEIVSPGNYRFQFPEDMELPYPIEYKYTRGGWNQVELDRAGRPYGNRIIKAGETLVHDNVIRWQTDISAKTDHSPIVETVSEAFEIAQFSRTRRVRVLLPHEYYENPDQRYPVLYMTDGQNLFGEGSEYGNWEIDKSLTALAKEHKAGVIIVAVDHGEEDRVQELSPYDNAKLGKGYGAKFLQFIAGPLKTHIDTKYRTKTDRLNTGIGGSSVGGLLSIYAALMFPQTFGKFMVFSPALWISEKIYFDAVHFFEPFETRIYLYAGGKEGAHMIPNVTKLQETLETQSFGYSRVKIKSSVDAKGEHEERQWNKEFPLAFEWLFFE</sequence>
<dbReference type="GO" id="GO:0016787">
    <property type="term" value="F:hydrolase activity"/>
    <property type="evidence" value="ECO:0007669"/>
    <property type="project" value="UniProtKB-KW"/>
</dbReference>
<dbReference type="OrthoDB" id="9784036at2"/>
<dbReference type="InterPro" id="IPR050583">
    <property type="entry name" value="Mycobacterial_A85_antigen"/>
</dbReference>
<dbReference type="RefSeq" id="WP_090151392.1">
    <property type="nucleotide sequence ID" value="NZ_FNAN01000008.1"/>
</dbReference>
<evidence type="ECO:0000313" key="2">
    <source>
        <dbReference type="Proteomes" id="UP000198748"/>
    </source>
</evidence>
<keyword evidence="1" id="KW-0378">Hydrolase</keyword>
<keyword evidence="2" id="KW-1185">Reference proteome</keyword>
<reference evidence="2" key="1">
    <citation type="submission" date="2016-10" db="EMBL/GenBank/DDBJ databases">
        <authorList>
            <person name="Varghese N."/>
            <person name="Submissions S."/>
        </authorList>
    </citation>
    <scope>NUCLEOTIDE SEQUENCE [LARGE SCALE GENOMIC DNA]</scope>
    <source>
        <strain evidence="2">DSM 25329</strain>
    </source>
</reference>
<dbReference type="InterPro" id="IPR029058">
    <property type="entry name" value="AB_hydrolase_fold"/>
</dbReference>
<name>A0A1G7HU25_9BACT</name>
<dbReference type="SUPFAM" id="SSF53474">
    <property type="entry name" value="alpha/beta-Hydrolases"/>
    <property type="match status" value="1"/>
</dbReference>
<accession>A0A1G7HU25</accession>
<protein>
    <submittedName>
        <fullName evidence="1">Predicted hydrolase of the alpha/beta superfamily</fullName>
    </submittedName>
</protein>
<gene>
    <name evidence="1" type="ORF">SAMN04487996_108258</name>
</gene>
<dbReference type="Gene3D" id="3.40.50.1820">
    <property type="entry name" value="alpha/beta hydrolase"/>
    <property type="match status" value="1"/>
</dbReference>
<dbReference type="PANTHER" id="PTHR48098:SF6">
    <property type="entry name" value="FERRI-BACILLIBACTIN ESTERASE BESA"/>
    <property type="match status" value="1"/>
</dbReference>
<evidence type="ECO:0000313" key="1">
    <source>
        <dbReference type="EMBL" id="SDF03796.1"/>
    </source>
</evidence>
<organism evidence="1 2">
    <name type="scientific">Dyadobacter soli</name>
    <dbReference type="NCBI Taxonomy" id="659014"/>
    <lineage>
        <taxon>Bacteria</taxon>
        <taxon>Pseudomonadati</taxon>
        <taxon>Bacteroidota</taxon>
        <taxon>Cytophagia</taxon>
        <taxon>Cytophagales</taxon>
        <taxon>Spirosomataceae</taxon>
        <taxon>Dyadobacter</taxon>
    </lineage>
</organism>
<dbReference type="EMBL" id="FNAN01000008">
    <property type="protein sequence ID" value="SDF03796.1"/>
    <property type="molecule type" value="Genomic_DNA"/>
</dbReference>
<dbReference type="Pfam" id="PF00756">
    <property type="entry name" value="Esterase"/>
    <property type="match status" value="1"/>
</dbReference>
<proteinExistence type="predicted"/>
<dbReference type="STRING" id="659014.SAMN04487996_108258"/>
<dbReference type="Proteomes" id="UP000198748">
    <property type="component" value="Unassembled WGS sequence"/>
</dbReference>
<dbReference type="AlphaFoldDB" id="A0A1G7HU25"/>